<dbReference type="PROSITE" id="PS50405">
    <property type="entry name" value="GST_CTER"/>
    <property type="match status" value="1"/>
</dbReference>
<feature type="domain" description="GST C-terminal" evidence="1">
    <location>
        <begin position="92"/>
        <end position="229"/>
    </location>
</feature>
<dbReference type="InterPro" id="IPR040079">
    <property type="entry name" value="Glutathione_S-Trfase"/>
</dbReference>
<dbReference type="Gene3D" id="1.20.1050.10">
    <property type="match status" value="1"/>
</dbReference>
<name>A0ABT5F8X6_9GAMM</name>
<dbReference type="InterPro" id="IPR004046">
    <property type="entry name" value="GST_C"/>
</dbReference>
<dbReference type="EMBL" id="JAQOMS010000002">
    <property type="protein sequence ID" value="MDC2887986.1"/>
    <property type="molecule type" value="Genomic_DNA"/>
</dbReference>
<dbReference type="Pfam" id="PF13417">
    <property type="entry name" value="GST_N_3"/>
    <property type="match status" value="1"/>
</dbReference>
<dbReference type="Gene3D" id="3.40.30.10">
    <property type="entry name" value="Glutaredoxin"/>
    <property type="match status" value="1"/>
</dbReference>
<sequence length="232" mass="26963">MTLPILYSLRNCPFAMRARLAIFRTKQAVELRDIVLSNKPTEMLLASPKATVPVLVVTPNKVIDESLEVMLWVLNQSDPSNLLRTQFNDKNKPVESSVSSVLSKELEDILALVHVFDTEFKTCLEQYKCAKRYHEDDLQQKREACEMYIKALEQRLSSHAYLIDDDESLADIALLPFIRQFARVERKWYLQSSYPNVKRWLNRYLQSAMFTKVMAKYPLWQAGQPIVKFGDI</sequence>
<dbReference type="Proteomes" id="UP001528411">
    <property type="component" value="Unassembled WGS sequence"/>
</dbReference>
<dbReference type="CDD" id="cd03196">
    <property type="entry name" value="GST_C_5"/>
    <property type="match status" value="1"/>
</dbReference>
<evidence type="ECO:0000259" key="1">
    <source>
        <dbReference type="PROSITE" id="PS50405"/>
    </source>
</evidence>
<dbReference type="SFLD" id="SFLDS00019">
    <property type="entry name" value="Glutathione_Transferase_(cytos"/>
    <property type="match status" value="1"/>
</dbReference>
<dbReference type="InterPro" id="IPR036282">
    <property type="entry name" value="Glutathione-S-Trfase_C_sf"/>
</dbReference>
<dbReference type="InterPro" id="IPR036249">
    <property type="entry name" value="Thioredoxin-like_sf"/>
</dbReference>
<protein>
    <submittedName>
        <fullName evidence="2">Glutathione S-transferase</fullName>
    </submittedName>
</protein>
<dbReference type="PANTHER" id="PTHR44051">
    <property type="entry name" value="GLUTATHIONE S-TRANSFERASE-RELATED"/>
    <property type="match status" value="1"/>
</dbReference>
<accession>A0ABT5F8X6</accession>
<dbReference type="Pfam" id="PF00043">
    <property type="entry name" value="GST_C"/>
    <property type="match status" value="1"/>
</dbReference>
<dbReference type="PANTHER" id="PTHR44051:SF8">
    <property type="entry name" value="GLUTATHIONE S-TRANSFERASE GSTA"/>
    <property type="match status" value="1"/>
</dbReference>
<evidence type="ECO:0000313" key="3">
    <source>
        <dbReference type="Proteomes" id="UP001528411"/>
    </source>
</evidence>
<dbReference type="InterPro" id="IPR004045">
    <property type="entry name" value="Glutathione_S-Trfase_N"/>
</dbReference>
<evidence type="ECO:0000313" key="2">
    <source>
        <dbReference type="EMBL" id="MDC2887986.1"/>
    </source>
</evidence>
<gene>
    <name evidence="2" type="ORF">PN838_03040</name>
</gene>
<organism evidence="2 3">
    <name type="scientific">Psychrosphaera algicola</name>
    <dbReference type="NCBI Taxonomy" id="3023714"/>
    <lineage>
        <taxon>Bacteria</taxon>
        <taxon>Pseudomonadati</taxon>
        <taxon>Pseudomonadota</taxon>
        <taxon>Gammaproteobacteria</taxon>
        <taxon>Alteromonadales</taxon>
        <taxon>Pseudoalteromonadaceae</taxon>
        <taxon>Psychrosphaera</taxon>
    </lineage>
</organism>
<reference evidence="2 3" key="1">
    <citation type="submission" date="2023-01" db="EMBL/GenBank/DDBJ databases">
        <title>Psychrosphaera sp. nov., isolated from marine algae.</title>
        <authorList>
            <person name="Bayburt H."/>
            <person name="Choi B.J."/>
            <person name="Kim J.M."/>
            <person name="Choi D.G."/>
            <person name="Jeon C.O."/>
        </authorList>
    </citation>
    <scope>NUCLEOTIDE SEQUENCE [LARGE SCALE GENOMIC DNA]</scope>
    <source>
        <strain evidence="2 3">G1-22</strain>
    </source>
</reference>
<dbReference type="InterPro" id="IPR010987">
    <property type="entry name" value="Glutathione-S-Trfase_C-like"/>
</dbReference>
<keyword evidence="3" id="KW-1185">Reference proteome</keyword>
<dbReference type="SUPFAM" id="SSF52833">
    <property type="entry name" value="Thioredoxin-like"/>
    <property type="match status" value="1"/>
</dbReference>
<proteinExistence type="predicted"/>
<dbReference type="SUPFAM" id="SSF47616">
    <property type="entry name" value="GST C-terminal domain-like"/>
    <property type="match status" value="1"/>
</dbReference>
<dbReference type="RefSeq" id="WP_272179730.1">
    <property type="nucleotide sequence ID" value="NZ_JAQOMS010000002.1"/>
</dbReference>
<comment type="caution">
    <text evidence="2">The sequence shown here is derived from an EMBL/GenBank/DDBJ whole genome shotgun (WGS) entry which is preliminary data.</text>
</comment>